<name>A0A6I6L9K1_9SPHN</name>
<gene>
    <name evidence="1" type="ORF">EUU25_09195</name>
</gene>
<dbReference type="EMBL" id="CP035733">
    <property type="protein sequence ID" value="QGY80777.1"/>
    <property type="molecule type" value="Genomic_DNA"/>
</dbReference>
<dbReference type="KEGG" id="slaa:EUU25_09195"/>
<dbReference type="Proteomes" id="UP000428803">
    <property type="component" value="Chromosome"/>
</dbReference>
<accession>A0A6I6L9K1</accession>
<evidence type="ECO:0000313" key="1">
    <source>
        <dbReference type="EMBL" id="QGY80777.1"/>
    </source>
</evidence>
<evidence type="ECO:0008006" key="3">
    <source>
        <dbReference type="Google" id="ProtNLM"/>
    </source>
</evidence>
<dbReference type="OrthoDB" id="7376075at2"/>
<dbReference type="RefSeq" id="WP_158900327.1">
    <property type="nucleotide sequence ID" value="NZ_CP035733.1"/>
</dbReference>
<organism evidence="1 2">
    <name type="scientific">Sphingorhabdus lacus</name>
    <dbReference type="NCBI Taxonomy" id="392610"/>
    <lineage>
        <taxon>Bacteria</taxon>
        <taxon>Pseudomonadati</taxon>
        <taxon>Pseudomonadota</taxon>
        <taxon>Alphaproteobacteria</taxon>
        <taxon>Sphingomonadales</taxon>
        <taxon>Sphingomonadaceae</taxon>
        <taxon>Sphingorhabdus</taxon>
    </lineage>
</organism>
<sequence length="60" mass="6966">MRHPLLGEIEQYIERHGLSPTRFGRLAVKDPRFVYDLRAGRTPRLVTQSRVSAFLRQADS</sequence>
<reference evidence="2" key="1">
    <citation type="submission" date="2019-01" db="EMBL/GenBank/DDBJ databases">
        <title>Sphingorhabdus lacus sp.nov., isolated from an oligotrophic freshwater lake.</title>
        <authorList>
            <person name="Park M."/>
        </authorList>
    </citation>
    <scope>NUCLEOTIDE SEQUENCE [LARGE SCALE GENOMIC DNA]</scope>
    <source>
        <strain evidence="2">IMCC1753</strain>
    </source>
</reference>
<protein>
    <recommendedName>
        <fullName evidence="3">Transcriptional regulator</fullName>
    </recommendedName>
</protein>
<keyword evidence="2" id="KW-1185">Reference proteome</keyword>
<evidence type="ECO:0000313" key="2">
    <source>
        <dbReference type="Proteomes" id="UP000428803"/>
    </source>
</evidence>
<proteinExistence type="predicted"/>
<dbReference type="AlphaFoldDB" id="A0A6I6L9K1"/>